<dbReference type="EMBL" id="CP060715">
    <property type="protein sequence ID" value="QNN61709.1"/>
    <property type="molecule type" value="Genomic_DNA"/>
</dbReference>
<protein>
    <submittedName>
        <fullName evidence="3">Response regulator</fullName>
    </submittedName>
</protein>
<dbReference type="Gene3D" id="3.40.50.2300">
    <property type="match status" value="1"/>
</dbReference>
<dbReference type="Gene3D" id="2.40.50.1020">
    <property type="entry name" value="LytTr DNA-binding domain"/>
    <property type="match status" value="1"/>
</dbReference>
<name>A0A7G9S1I4_9FIRM</name>
<dbReference type="SMART" id="SM00850">
    <property type="entry name" value="LytTR"/>
    <property type="match status" value="1"/>
</dbReference>
<organism evidence="3 4">
    <name type="scientific">Erysipelothrix inopinata</name>
    <dbReference type="NCBI Taxonomy" id="225084"/>
    <lineage>
        <taxon>Bacteria</taxon>
        <taxon>Bacillati</taxon>
        <taxon>Bacillota</taxon>
        <taxon>Erysipelotrichia</taxon>
        <taxon>Erysipelotrichales</taxon>
        <taxon>Erysipelotrichaceae</taxon>
        <taxon>Erysipelothrix</taxon>
    </lineage>
</organism>
<sequence length="235" mass="27432">MDIALVDNDFLIHDLIQTIVKELGEQINMNIKLSSFMSAEDYLCRNLSIKYDLIIMSIELPSISGIELVHILRREKKCPRIIYISDNTFSSKEAFAPQVLYYVLKKDIRNKLLTCIYSALYEINNVVLKTIEFYTDQGYVFIPSKEVVCIIYENRSPILYTSQNSYVIRNETVKSLYAKLSPRVFIKPNYGTIVNMRYISSISAKELTLESFPEMILISRGKYKYLMDAIREFYK</sequence>
<dbReference type="AlphaFoldDB" id="A0A7G9S1I4"/>
<dbReference type="InterPro" id="IPR001789">
    <property type="entry name" value="Sig_transdc_resp-reg_receiver"/>
</dbReference>
<dbReference type="GO" id="GO:0000160">
    <property type="term" value="P:phosphorelay signal transduction system"/>
    <property type="evidence" value="ECO:0007669"/>
    <property type="project" value="InterPro"/>
</dbReference>
<evidence type="ECO:0000313" key="3">
    <source>
        <dbReference type="EMBL" id="QNN61709.1"/>
    </source>
</evidence>
<comment type="caution">
    <text evidence="1">Lacks conserved residue(s) required for the propagation of feature annotation.</text>
</comment>
<proteinExistence type="predicted"/>
<dbReference type="InterPro" id="IPR007492">
    <property type="entry name" value="LytTR_DNA-bd_dom"/>
</dbReference>
<feature type="domain" description="Response regulatory" evidence="2">
    <location>
        <begin position="2"/>
        <end position="120"/>
    </location>
</feature>
<dbReference type="CDD" id="cd00156">
    <property type="entry name" value="REC"/>
    <property type="match status" value="1"/>
</dbReference>
<dbReference type="Pfam" id="PF00072">
    <property type="entry name" value="Response_reg"/>
    <property type="match status" value="1"/>
</dbReference>
<accession>A0A7G9S1I4</accession>
<dbReference type="SUPFAM" id="SSF52172">
    <property type="entry name" value="CheY-like"/>
    <property type="match status" value="1"/>
</dbReference>
<dbReference type="SMART" id="SM00448">
    <property type="entry name" value="REC"/>
    <property type="match status" value="1"/>
</dbReference>
<dbReference type="InterPro" id="IPR011006">
    <property type="entry name" value="CheY-like_superfamily"/>
</dbReference>
<evidence type="ECO:0000259" key="2">
    <source>
        <dbReference type="PROSITE" id="PS50110"/>
    </source>
</evidence>
<dbReference type="Proteomes" id="UP000515928">
    <property type="component" value="Chromosome"/>
</dbReference>
<evidence type="ECO:0000256" key="1">
    <source>
        <dbReference type="PROSITE-ProRule" id="PRU00169"/>
    </source>
</evidence>
<gene>
    <name evidence="3" type="ORF">H9L01_04965</name>
</gene>
<dbReference type="RefSeq" id="WP_187534905.1">
    <property type="nucleotide sequence ID" value="NZ_CBCSHU010000015.1"/>
</dbReference>
<dbReference type="PROSITE" id="PS50110">
    <property type="entry name" value="RESPONSE_REGULATORY"/>
    <property type="match status" value="1"/>
</dbReference>
<dbReference type="KEGG" id="eio:H9L01_04965"/>
<evidence type="ECO:0000313" key="4">
    <source>
        <dbReference type="Proteomes" id="UP000515928"/>
    </source>
</evidence>
<dbReference type="GO" id="GO:0003677">
    <property type="term" value="F:DNA binding"/>
    <property type="evidence" value="ECO:0007669"/>
    <property type="project" value="InterPro"/>
</dbReference>
<dbReference type="Pfam" id="PF04397">
    <property type="entry name" value="LytTR"/>
    <property type="match status" value="1"/>
</dbReference>
<keyword evidence="4" id="KW-1185">Reference proteome</keyword>
<reference evidence="3 4" key="1">
    <citation type="submission" date="2020-08" db="EMBL/GenBank/DDBJ databases">
        <title>Genome sequence of Erysipelothrix inopinata DSM 15511T.</title>
        <authorList>
            <person name="Hyun D.-W."/>
            <person name="Bae J.-W."/>
        </authorList>
    </citation>
    <scope>NUCLEOTIDE SEQUENCE [LARGE SCALE GENOMIC DNA]</scope>
    <source>
        <strain evidence="3 4">DSM 15511</strain>
    </source>
</reference>